<evidence type="ECO:0000313" key="2">
    <source>
        <dbReference type="Proteomes" id="UP001529510"/>
    </source>
</evidence>
<evidence type="ECO:0000313" key="1">
    <source>
        <dbReference type="EMBL" id="KAL0172144.1"/>
    </source>
</evidence>
<dbReference type="Proteomes" id="UP001529510">
    <property type="component" value="Unassembled WGS sequence"/>
</dbReference>
<accession>A0ABD0PDI7</accession>
<gene>
    <name evidence="1" type="ORF">M9458_032455</name>
</gene>
<name>A0ABD0PDI7_CIRMR</name>
<keyword evidence="2" id="KW-1185">Reference proteome</keyword>
<feature type="non-terminal residue" evidence="1">
    <location>
        <position position="57"/>
    </location>
</feature>
<reference evidence="1 2" key="1">
    <citation type="submission" date="2024-05" db="EMBL/GenBank/DDBJ databases">
        <title>Genome sequencing and assembly of Indian major carp, Cirrhinus mrigala (Hamilton, 1822).</title>
        <authorList>
            <person name="Mohindra V."/>
            <person name="Chowdhury L.M."/>
            <person name="Lal K."/>
            <person name="Jena J.K."/>
        </authorList>
    </citation>
    <scope>NUCLEOTIDE SEQUENCE [LARGE SCALE GENOMIC DNA]</scope>
    <source>
        <strain evidence="1">CM1030</strain>
        <tissue evidence="1">Blood</tissue>
    </source>
</reference>
<feature type="non-terminal residue" evidence="1">
    <location>
        <position position="1"/>
    </location>
</feature>
<dbReference type="Gene3D" id="4.10.830.40">
    <property type="match status" value="1"/>
</dbReference>
<dbReference type="AlphaFoldDB" id="A0ABD0PDI7"/>
<organism evidence="1 2">
    <name type="scientific">Cirrhinus mrigala</name>
    <name type="common">Mrigala</name>
    <dbReference type="NCBI Taxonomy" id="683832"/>
    <lineage>
        <taxon>Eukaryota</taxon>
        <taxon>Metazoa</taxon>
        <taxon>Chordata</taxon>
        <taxon>Craniata</taxon>
        <taxon>Vertebrata</taxon>
        <taxon>Euteleostomi</taxon>
        <taxon>Actinopterygii</taxon>
        <taxon>Neopterygii</taxon>
        <taxon>Teleostei</taxon>
        <taxon>Ostariophysi</taxon>
        <taxon>Cypriniformes</taxon>
        <taxon>Cyprinidae</taxon>
        <taxon>Labeoninae</taxon>
        <taxon>Labeonini</taxon>
        <taxon>Cirrhinus</taxon>
    </lineage>
</organism>
<comment type="caution">
    <text evidence="1">The sequence shown here is derived from an EMBL/GenBank/DDBJ whole genome shotgun (WGS) entry which is preliminary data.</text>
</comment>
<sequence length="57" mass="6564">MAVMCQFCKPPQALEATKGCADCRSNFCNECFKLYHPWGTPRAQHEHILPTHSFRPK</sequence>
<proteinExistence type="predicted"/>
<protein>
    <submittedName>
        <fullName evidence="1">Uncharacterized protein</fullName>
    </submittedName>
</protein>
<dbReference type="EMBL" id="JAMKFB020000016">
    <property type="protein sequence ID" value="KAL0172144.1"/>
    <property type="molecule type" value="Genomic_DNA"/>
</dbReference>